<keyword evidence="1" id="KW-0808">Transferase</keyword>
<evidence type="ECO:0000313" key="2">
    <source>
        <dbReference type="Proteomes" id="UP000183750"/>
    </source>
</evidence>
<dbReference type="Pfam" id="PF04229">
    <property type="entry name" value="GrpB"/>
    <property type="match status" value="1"/>
</dbReference>
<name>A0A1H4IXW4_9MICO</name>
<reference evidence="2" key="1">
    <citation type="submission" date="2016-10" db="EMBL/GenBank/DDBJ databases">
        <authorList>
            <person name="Varghese N."/>
            <person name="Submissions S."/>
        </authorList>
    </citation>
    <scope>NUCLEOTIDE SEQUENCE [LARGE SCALE GENOMIC DNA]</scope>
    <source>
        <strain evidence="2">DSM 16089</strain>
    </source>
</reference>
<evidence type="ECO:0000313" key="1">
    <source>
        <dbReference type="EMBL" id="SEB38446.1"/>
    </source>
</evidence>
<dbReference type="EMBL" id="FNSQ01000005">
    <property type="protein sequence ID" value="SEB38446.1"/>
    <property type="molecule type" value="Genomic_DNA"/>
</dbReference>
<dbReference type="PANTHER" id="PTHR34822">
    <property type="entry name" value="GRPB DOMAIN PROTEIN (AFU_ORTHOLOGUE AFUA_1G01530)"/>
    <property type="match status" value="1"/>
</dbReference>
<dbReference type="Gene3D" id="3.30.460.10">
    <property type="entry name" value="Beta Polymerase, domain 2"/>
    <property type="match status" value="1"/>
</dbReference>
<dbReference type="RefSeq" id="WP_060926208.1">
    <property type="nucleotide sequence ID" value="NZ_FNSQ01000005.1"/>
</dbReference>
<keyword evidence="2" id="KW-1185">Reference proteome</keyword>
<dbReference type="InterPro" id="IPR007344">
    <property type="entry name" value="GrpB/CoaE"/>
</dbReference>
<organism evidence="1 2">
    <name type="scientific">Microbacterium hydrocarbonoxydans</name>
    <dbReference type="NCBI Taxonomy" id="273678"/>
    <lineage>
        <taxon>Bacteria</taxon>
        <taxon>Bacillati</taxon>
        <taxon>Actinomycetota</taxon>
        <taxon>Actinomycetes</taxon>
        <taxon>Micrococcales</taxon>
        <taxon>Microbacteriaceae</taxon>
        <taxon>Microbacterium</taxon>
    </lineage>
</organism>
<dbReference type="SUPFAM" id="SSF81301">
    <property type="entry name" value="Nucleotidyltransferase"/>
    <property type="match status" value="1"/>
</dbReference>
<dbReference type="OrthoDB" id="9799092at2"/>
<proteinExistence type="predicted"/>
<dbReference type="Proteomes" id="UP000183750">
    <property type="component" value="Unassembled WGS sequence"/>
</dbReference>
<dbReference type="PANTHER" id="PTHR34822:SF1">
    <property type="entry name" value="GRPB FAMILY PROTEIN"/>
    <property type="match status" value="1"/>
</dbReference>
<dbReference type="InterPro" id="IPR043519">
    <property type="entry name" value="NT_sf"/>
</dbReference>
<sequence length="172" mass="18957">MLVSYDPEWPEQFEAFAAEIRRAGNAAWIVEHIGSTAIPGMRAKPVIDLAVRVEDADDFAAHRQGLGAAGWRQGSAVRTHPVMIRESDGIRIAIAHFFVAAEWDAAHQRILRDWLRAHPEDADRYSHAKCDAVAAEARGRSTYNAAKSPVIQEIVDRARASRGLPAVPISDK</sequence>
<dbReference type="AlphaFoldDB" id="A0A1H4IXW4"/>
<accession>A0A1H4IXW4</accession>
<protein>
    <submittedName>
        <fullName evidence="1">GrpB domain, predicted nucleotidyltransferase, UPF0157 family</fullName>
    </submittedName>
</protein>
<dbReference type="GO" id="GO:0016740">
    <property type="term" value="F:transferase activity"/>
    <property type="evidence" value="ECO:0007669"/>
    <property type="project" value="UniProtKB-KW"/>
</dbReference>
<gene>
    <name evidence="1" type="ORF">SAMN04489807_0364</name>
</gene>